<sequence>MAENPASVSEDTLKAVIGKAKLEELLAKTHQGRKPTPRPSNAELIKRLQDIQTDAFRDRQNQQERQMYVMKSAYPPSMTPINRLRTVRMSDLTLETHHRGKLLVVRIIGDAVRHLGVHSIAQDAAGDVGQICLHFQDPHASSGLVLPYDALFAIKEPYYHVADGDNYCIRVDHPTDILQLPFNSALVPSQLYKAIHGPARDAVRWKEVGTTAFDKKDFGKAIGAWTAGLEVCSDRDIYLRAGLLHNLALARICSGLHEAARGNALSAILPDDSAPRADGRGAAELNSKSYFHAGLASYHLRDFVQARAQHEQALSLVDTNTKMAEQIRVELDRINVRLRESTGVYNFTQMSASASTEKFRLDHADFTSKVSVQVSKGRGRGLFATQRIAPGDLVLVEKAFCAASQAEIDGNRTSVVNANTGNVAGGSQTPLLFRTLQTLVNNPQRAARLLELHDGGYSPRHPTQSPDGVPAVDVFRVQCILKLNTFASNKLCTSDFPNGDARDIGLSAVWITASYINHACVANVVQAFFGDVMVIRATKTIDRGDEILMPYCTPDPDHHTNQAKHFGVWQFECNCGLCIAESTLSRKQYDTRRKFIQAVDTFVQTHPLKELTHDKIATAVSEAEQLYSQMIATYPEADFKNMPRLGLVELSQWLCLSYSTMRGSGMAAGNLVEAAIRILRNLGYIITRTGSTVHVDRSDCLLDSRGVWGAMHATRACFVQNDRSGYDQYRLLAKELYLTSYGEMREFEKMFADA</sequence>
<comment type="caution">
    <text evidence="1">The sequence shown here is derived from an EMBL/GenBank/DDBJ whole genome shotgun (WGS) entry which is preliminary data.</text>
</comment>
<keyword evidence="2" id="KW-1185">Reference proteome</keyword>
<proteinExistence type="predicted"/>
<gene>
    <name evidence="1" type="ORF">LTR37_001528</name>
</gene>
<evidence type="ECO:0000313" key="1">
    <source>
        <dbReference type="EMBL" id="KAK3723647.1"/>
    </source>
</evidence>
<accession>A0ACC3NWR1</accession>
<name>A0ACC3NWR1_9PEZI</name>
<dbReference type="EMBL" id="JAUTXU010000008">
    <property type="protein sequence ID" value="KAK3723647.1"/>
    <property type="molecule type" value="Genomic_DNA"/>
</dbReference>
<evidence type="ECO:0000313" key="2">
    <source>
        <dbReference type="Proteomes" id="UP001281147"/>
    </source>
</evidence>
<protein>
    <submittedName>
        <fullName evidence="1">Uncharacterized protein</fullName>
    </submittedName>
</protein>
<dbReference type="Proteomes" id="UP001281147">
    <property type="component" value="Unassembled WGS sequence"/>
</dbReference>
<reference evidence="1" key="1">
    <citation type="submission" date="2023-07" db="EMBL/GenBank/DDBJ databases">
        <title>Black Yeasts Isolated from many extreme environments.</title>
        <authorList>
            <person name="Coleine C."/>
            <person name="Stajich J.E."/>
            <person name="Selbmann L."/>
        </authorList>
    </citation>
    <scope>NUCLEOTIDE SEQUENCE</scope>
    <source>
        <strain evidence="1">CCFEE 5714</strain>
    </source>
</reference>
<organism evidence="1 2">
    <name type="scientific">Vermiconidia calcicola</name>
    <dbReference type="NCBI Taxonomy" id="1690605"/>
    <lineage>
        <taxon>Eukaryota</taxon>
        <taxon>Fungi</taxon>
        <taxon>Dikarya</taxon>
        <taxon>Ascomycota</taxon>
        <taxon>Pezizomycotina</taxon>
        <taxon>Dothideomycetes</taxon>
        <taxon>Dothideomycetidae</taxon>
        <taxon>Mycosphaerellales</taxon>
        <taxon>Extremaceae</taxon>
        <taxon>Vermiconidia</taxon>
    </lineage>
</organism>